<dbReference type="InterPro" id="IPR000629">
    <property type="entry name" value="RNA-helicase_DEAD-box_CS"/>
</dbReference>
<dbReference type="GO" id="GO:0016787">
    <property type="term" value="F:hydrolase activity"/>
    <property type="evidence" value="ECO:0007669"/>
    <property type="project" value="UniProtKB-KW"/>
</dbReference>
<evidence type="ECO:0000259" key="8">
    <source>
        <dbReference type="PROSITE" id="PS51192"/>
    </source>
</evidence>
<dbReference type="InterPro" id="IPR050547">
    <property type="entry name" value="DEAD_box_RNA_helicases"/>
</dbReference>
<dbReference type="eggNOG" id="COG0513">
    <property type="taxonomic scope" value="Bacteria"/>
</dbReference>
<dbReference type="GO" id="GO:0005829">
    <property type="term" value="C:cytosol"/>
    <property type="evidence" value="ECO:0007669"/>
    <property type="project" value="TreeGrafter"/>
</dbReference>
<comment type="similarity">
    <text evidence="6">Belongs to the DEAD box helicase family.</text>
</comment>
<name>F1TCS5_9FIRM</name>
<dbReference type="GO" id="GO:0005840">
    <property type="term" value="C:ribosome"/>
    <property type="evidence" value="ECO:0007669"/>
    <property type="project" value="TreeGrafter"/>
</dbReference>
<dbReference type="PANTHER" id="PTHR47963">
    <property type="entry name" value="DEAD-BOX ATP-DEPENDENT RNA HELICASE 47, MITOCHONDRIAL"/>
    <property type="match status" value="1"/>
</dbReference>
<keyword evidence="4 6" id="KW-0067">ATP-binding</keyword>
<evidence type="ECO:0000256" key="6">
    <source>
        <dbReference type="RuleBase" id="RU000492"/>
    </source>
</evidence>
<feature type="domain" description="Helicase ATP-binding" evidence="8">
    <location>
        <begin position="34"/>
        <end position="206"/>
    </location>
</feature>
<feature type="domain" description="DEAD-box RNA helicase Q" evidence="10">
    <location>
        <begin position="3"/>
        <end position="31"/>
    </location>
</feature>
<feature type="short sequence motif" description="Q motif" evidence="5">
    <location>
        <begin position="3"/>
        <end position="31"/>
    </location>
</feature>
<dbReference type="InterPro" id="IPR027417">
    <property type="entry name" value="P-loop_NTPase"/>
</dbReference>
<dbReference type="Pfam" id="PF00271">
    <property type="entry name" value="Helicase_C"/>
    <property type="match status" value="1"/>
</dbReference>
<sequence>MEQLFEGMELDKTLVEALKKESITVPTDIQQKAIPEELKNRDVILHSSTGTGKTLAYLLPLFMKLSVDKKEMQALILVPTHELAIQVERQIELLSQNSEIKATSTPIIGDVNIMRQMDKLKLKPHIIVGTAGRILELIQKKKISAHTIKTIIIDEADRLLDDYNLDSIKAVIKTTLKERQIVMCSATISKKTVERAMPLMKEPLIIESKSDMGVPDAIEHLYFVAEQREKIDVLRKLVRMINPKKAIAFFANSEDIFVSEEKLRYHKLKAGGIHGSHIKSDRKKTMDDFKNGKLQLLIASDIAARGLDIEDVTHIFNVNIPERSMDYLHRVGRTGRNGKPGVAISIVTEKEIEFMKKFEKELKIKIIPKSMSNGKIVEYKKERSKRPAERSKYGSPAGAGAVKSKTGNFKQNRTDDRKKTFGDKKKSDSGFKVFRRPKN</sequence>
<keyword evidence="2 6" id="KW-0378">Hydrolase</keyword>
<evidence type="ECO:0000259" key="9">
    <source>
        <dbReference type="PROSITE" id="PS51194"/>
    </source>
</evidence>
<dbReference type="PROSITE" id="PS51192">
    <property type="entry name" value="HELICASE_ATP_BIND_1"/>
    <property type="match status" value="1"/>
</dbReference>
<evidence type="ECO:0000256" key="1">
    <source>
        <dbReference type="ARBA" id="ARBA00022741"/>
    </source>
</evidence>
<protein>
    <submittedName>
        <fullName evidence="11">DEAD/DEAH box helicase domain protein</fullName>
    </submittedName>
</protein>
<dbReference type="Proteomes" id="UP000003860">
    <property type="component" value="Unassembled WGS sequence"/>
</dbReference>
<dbReference type="CDD" id="cd00268">
    <property type="entry name" value="DEADc"/>
    <property type="match status" value="1"/>
</dbReference>
<accession>F1TCS5</accession>
<feature type="domain" description="Helicase C-terminal" evidence="9">
    <location>
        <begin position="233"/>
        <end position="377"/>
    </location>
</feature>
<feature type="compositionally biased region" description="Basic and acidic residues" evidence="7">
    <location>
        <begin position="377"/>
        <end position="392"/>
    </location>
</feature>
<feature type="region of interest" description="Disordered" evidence="7">
    <location>
        <begin position="377"/>
        <end position="439"/>
    </location>
</feature>
<dbReference type="PANTHER" id="PTHR47963:SF7">
    <property type="entry name" value="ATP-DEPENDENT RNA HELICASE YFML-RELATED"/>
    <property type="match status" value="1"/>
</dbReference>
<dbReference type="PROSITE" id="PS51194">
    <property type="entry name" value="HELICASE_CTER"/>
    <property type="match status" value="1"/>
</dbReference>
<evidence type="ECO:0000259" key="10">
    <source>
        <dbReference type="PROSITE" id="PS51195"/>
    </source>
</evidence>
<dbReference type="InterPro" id="IPR014001">
    <property type="entry name" value="Helicase_ATP-bd"/>
</dbReference>
<evidence type="ECO:0000256" key="5">
    <source>
        <dbReference type="PROSITE-ProRule" id="PRU00552"/>
    </source>
</evidence>
<dbReference type="RefSeq" id="WP_004619128.1">
    <property type="nucleotide sequence ID" value="NZ_ACXX02000006.1"/>
</dbReference>
<dbReference type="GO" id="GO:0003724">
    <property type="term" value="F:RNA helicase activity"/>
    <property type="evidence" value="ECO:0007669"/>
    <property type="project" value="InterPro"/>
</dbReference>
<dbReference type="EMBL" id="ACXX02000006">
    <property type="protein sequence ID" value="EGD47792.1"/>
    <property type="molecule type" value="Genomic_DNA"/>
</dbReference>
<dbReference type="InterPro" id="IPR001650">
    <property type="entry name" value="Helicase_C-like"/>
</dbReference>
<dbReference type="InterPro" id="IPR044742">
    <property type="entry name" value="DEAD/DEAH_RhlB"/>
</dbReference>
<dbReference type="InterPro" id="IPR011545">
    <property type="entry name" value="DEAD/DEAH_box_helicase_dom"/>
</dbReference>
<evidence type="ECO:0000256" key="4">
    <source>
        <dbReference type="ARBA" id="ARBA00022840"/>
    </source>
</evidence>
<keyword evidence="3 6" id="KW-0347">Helicase</keyword>
<comment type="caution">
    <text evidence="11">The sequence shown here is derived from an EMBL/GenBank/DDBJ whole genome shotgun (WGS) entry which is preliminary data.</text>
</comment>
<dbReference type="SUPFAM" id="SSF52540">
    <property type="entry name" value="P-loop containing nucleoside triphosphate hydrolases"/>
    <property type="match status" value="1"/>
</dbReference>
<proteinExistence type="inferred from homology"/>
<dbReference type="SMART" id="SM00487">
    <property type="entry name" value="DEXDc"/>
    <property type="match status" value="1"/>
</dbReference>
<gene>
    <name evidence="11" type="ORF">Cpap_2195</name>
</gene>
<evidence type="ECO:0000256" key="3">
    <source>
        <dbReference type="ARBA" id="ARBA00022806"/>
    </source>
</evidence>
<evidence type="ECO:0000256" key="7">
    <source>
        <dbReference type="SAM" id="MobiDB-lite"/>
    </source>
</evidence>
<dbReference type="CDD" id="cd18787">
    <property type="entry name" value="SF2_C_DEAD"/>
    <property type="match status" value="1"/>
</dbReference>
<reference evidence="11" key="2">
    <citation type="submission" date="2011-01" db="EMBL/GenBank/DDBJ databases">
        <title>The Non-contiguous Finished genome of Clostridium papyrosolvens.</title>
        <authorList>
            <person name="Lucas S."/>
            <person name="Copeland A."/>
            <person name="Lapidus A."/>
            <person name="Cheng J.-F."/>
            <person name="Goodwin L."/>
            <person name="Pitluck S."/>
            <person name="Misra M."/>
            <person name="Chertkov O."/>
            <person name="Detter J.C."/>
            <person name="Han C."/>
            <person name="Tapia R."/>
            <person name="Land M."/>
            <person name="Hauser L."/>
            <person name="Kyrpides N."/>
            <person name="Ivanova N."/>
            <person name="Pagani I."/>
            <person name="Mouttaki H."/>
            <person name="He Z."/>
            <person name="Zhou J."/>
            <person name="Hemme C.L."/>
            <person name="Woyke T."/>
        </authorList>
    </citation>
    <scope>NUCLEOTIDE SEQUENCE [LARGE SCALE GENOMIC DNA]</scope>
    <source>
        <strain evidence="11">DSM 2782</strain>
    </source>
</reference>
<dbReference type="Gene3D" id="3.40.50.300">
    <property type="entry name" value="P-loop containing nucleotide triphosphate hydrolases"/>
    <property type="match status" value="2"/>
</dbReference>
<dbReference type="AlphaFoldDB" id="F1TCS5"/>
<evidence type="ECO:0000313" key="12">
    <source>
        <dbReference type="Proteomes" id="UP000003860"/>
    </source>
</evidence>
<dbReference type="InterPro" id="IPR014014">
    <property type="entry name" value="RNA_helicase_DEAD_Q_motif"/>
</dbReference>
<evidence type="ECO:0000313" key="11">
    <source>
        <dbReference type="EMBL" id="EGD47792.1"/>
    </source>
</evidence>
<evidence type="ECO:0000256" key="2">
    <source>
        <dbReference type="ARBA" id="ARBA00022801"/>
    </source>
</evidence>
<dbReference type="Pfam" id="PF00270">
    <property type="entry name" value="DEAD"/>
    <property type="match status" value="1"/>
</dbReference>
<reference evidence="11" key="1">
    <citation type="submission" date="2009-07" db="EMBL/GenBank/DDBJ databases">
        <authorList>
            <consortium name="US DOE Joint Genome Institute (JGI-PGF)"/>
            <person name="Lucas S."/>
            <person name="Copeland A."/>
            <person name="Lapidus A."/>
            <person name="Glavina del Rio T."/>
            <person name="Tice H."/>
            <person name="Bruce D."/>
            <person name="Goodwin L."/>
            <person name="Pitluck S."/>
            <person name="Larimer F."/>
            <person name="Land M.L."/>
            <person name="Mouttaki H."/>
            <person name="He Z."/>
            <person name="Zhou J."/>
            <person name="Hemme C.L."/>
        </authorList>
    </citation>
    <scope>NUCLEOTIDE SEQUENCE [LARGE SCALE GENOMIC DNA]</scope>
    <source>
        <strain evidence="11">DSM 2782</strain>
    </source>
</reference>
<dbReference type="STRING" id="588581.Cpap_2195"/>
<keyword evidence="1 6" id="KW-0547">Nucleotide-binding</keyword>
<dbReference type="PROSITE" id="PS51195">
    <property type="entry name" value="Q_MOTIF"/>
    <property type="match status" value="1"/>
</dbReference>
<dbReference type="OrthoDB" id="9805696at2"/>
<organism evidence="11 12">
    <name type="scientific">Ruminiclostridium papyrosolvens DSM 2782</name>
    <dbReference type="NCBI Taxonomy" id="588581"/>
    <lineage>
        <taxon>Bacteria</taxon>
        <taxon>Bacillati</taxon>
        <taxon>Bacillota</taxon>
        <taxon>Clostridia</taxon>
        <taxon>Eubacteriales</taxon>
        <taxon>Oscillospiraceae</taxon>
        <taxon>Ruminiclostridium</taxon>
    </lineage>
</organism>
<dbReference type="PROSITE" id="PS00039">
    <property type="entry name" value="DEAD_ATP_HELICASE"/>
    <property type="match status" value="1"/>
</dbReference>
<dbReference type="GO" id="GO:0009409">
    <property type="term" value="P:response to cold"/>
    <property type="evidence" value="ECO:0007669"/>
    <property type="project" value="TreeGrafter"/>
</dbReference>
<dbReference type="SMART" id="SM00490">
    <property type="entry name" value="HELICc"/>
    <property type="match status" value="1"/>
</dbReference>
<feature type="compositionally biased region" description="Basic and acidic residues" evidence="7">
    <location>
        <begin position="412"/>
        <end position="429"/>
    </location>
</feature>
<dbReference type="GO" id="GO:0033592">
    <property type="term" value="F:RNA strand annealing activity"/>
    <property type="evidence" value="ECO:0007669"/>
    <property type="project" value="TreeGrafter"/>
</dbReference>
<keyword evidence="12" id="KW-1185">Reference proteome</keyword>
<dbReference type="GO" id="GO:0005524">
    <property type="term" value="F:ATP binding"/>
    <property type="evidence" value="ECO:0007669"/>
    <property type="project" value="UniProtKB-KW"/>
</dbReference>